<gene>
    <name evidence="1" type="ORF">Nepgr_029069</name>
</gene>
<proteinExistence type="predicted"/>
<dbReference type="Proteomes" id="UP001279734">
    <property type="component" value="Unassembled WGS sequence"/>
</dbReference>
<comment type="caution">
    <text evidence="1">The sequence shown here is derived from an EMBL/GenBank/DDBJ whole genome shotgun (WGS) entry which is preliminary data.</text>
</comment>
<keyword evidence="2" id="KW-1185">Reference proteome</keyword>
<dbReference type="InterPro" id="IPR025322">
    <property type="entry name" value="PADRE_dom"/>
</dbReference>
<evidence type="ECO:0000313" key="2">
    <source>
        <dbReference type="Proteomes" id="UP001279734"/>
    </source>
</evidence>
<name>A0AAD3Y570_NEPGR</name>
<reference evidence="1" key="1">
    <citation type="submission" date="2023-05" db="EMBL/GenBank/DDBJ databases">
        <title>Nepenthes gracilis genome sequencing.</title>
        <authorList>
            <person name="Fukushima K."/>
        </authorList>
    </citation>
    <scope>NUCLEOTIDE SEQUENCE</scope>
    <source>
        <strain evidence="1">SING2019-196</strain>
    </source>
</reference>
<dbReference type="Pfam" id="PF14009">
    <property type="entry name" value="PADRE"/>
    <property type="match status" value="1"/>
</dbReference>
<sequence>MGNYVSCALAGATVKNRAAAAKVVFPTGEIRSFCEPTKAAELMFEMPYFFLVNLRSLQMGRRFSALNADEDLEMGNAYAMFPMKRLNSVVSAADMGALFLVANSAAKRISSGTVALEPGTDGIGQVVTATSVAAGGSRHPEVGVPKLNLDDIEELCSSEFRLKLSMCRSKKPLLETIAEESICSRC</sequence>
<dbReference type="AlphaFoldDB" id="A0AAD3Y570"/>
<dbReference type="PANTHER" id="PTHR33052">
    <property type="entry name" value="DUF4228 DOMAIN PROTEIN-RELATED"/>
    <property type="match status" value="1"/>
</dbReference>
<accession>A0AAD3Y570</accession>
<protein>
    <submittedName>
        <fullName evidence="1">Uncharacterized protein</fullName>
    </submittedName>
</protein>
<organism evidence="1 2">
    <name type="scientific">Nepenthes gracilis</name>
    <name type="common">Slender pitcher plant</name>
    <dbReference type="NCBI Taxonomy" id="150966"/>
    <lineage>
        <taxon>Eukaryota</taxon>
        <taxon>Viridiplantae</taxon>
        <taxon>Streptophyta</taxon>
        <taxon>Embryophyta</taxon>
        <taxon>Tracheophyta</taxon>
        <taxon>Spermatophyta</taxon>
        <taxon>Magnoliopsida</taxon>
        <taxon>eudicotyledons</taxon>
        <taxon>Gunneridae</taxon>
        <taxon>Pentapetalae</taxon>
        <taxon>Caryophyllales</taxon>
        <taxon>Nepenthaceae</taxon>
        <taxon>Nepenthes</taxon>
    </lineage>
</organism>
<evidence type="ECO:0000313" key="1">
    <source>
        <dbReference type="EMBL" id="GMH27226.1"/>
    </source>
</evidence>
<dbReference type="EMBL" id="BSYO01000032">
    <property type="protein sequence ID" value="GMH27226.1"/>
    <property type="molecule type" value="Genomic_DNA"/>
</dbReference>